<sequence length="227" mass="26175">MLKYLEKKPFESSKVKKDQMASLGLDPYKIYSFHKPIDGKKYQGPRDLSSWSEKMKKMKISIELLNDYASAYKISDYTSALSLLDQAIENWPMNDSAFAYKGRIFKDLWKLEKKSSHISMAIDNSVRALKLNPNCLIAKNDLHDIYVTSLKTVSKENSTVLQQLIMQIAADNDCSLKWKNSSGLFEKDIKVFLKLKEDLSYQGREKKSQFLRGKAISFVHFIPFASY</sequence>
<dbReference type="Gene3D" id="1.25.40.10">
    <property type="entry name" value="Tetratricopeptide repeat domain"/>
    <property type="match status" value="1"/>
</dbReference>
<accession>A0A8X6NKN7</accession>
<reference evidence="1" key="1">
    <citation type="submission" date="2020-08" db="EMBL/GenBank/DDBJ databases">
        <title>Multicomponent nature underlies the extraordinary mechanical properties of spider dragline silk.</title>
        <authorList>
            <person name="Kono N."/>
            <person name="Nakamura H."/>
            <person name="Mori M."/>
            <person name="Yoshida Y."/>
            <person name="Ohtoshi R."/>
            <person name="Malay A.D."/>
            <person name="Moran D.A.P."/>
            <person name="Tomita M."/>
            <person name="Numata K."/>
            <person name="Arakawa K."/>
        </authorList>
    </citation>
    <scope>NUCLEOTIDE SEQUENCE</scope>
</reference>
<protein>
    <recommendedName>
        <fullName evidence="3">Tetratricopeptide repeat protein</fullName>
    </recommendedName>
</protein>
<dbReference type="EMBL" id="BMAW01105623">
    <property type="protein sequence ID" value="GFT20059.1"/>
    <property type="molecule type" value="Genomic_DNA"/>
</dbReference>
<dbReference type="SUPFAM" id="SSF48439">
    <property type="entry name" value="Protein prenylyltransferase"/>
    <property type="match status" value="1"/>
</dbReference>
<dbReference type="Proteomes" id="UP000887013">
    <property type="component" value="Unassembled WGS sequence"/>
</dbReference>
<keyword evidence="2" id="KW-1185">Reference proteome</keyword>
<evidence type="ECO:0000313" key="1">
    <source>
        <dbReference type="EMBL" id="GFT20059.1"/>
    </source>
</evidence>
<gene>
    <name evidence="1" type="ORF">NPIL_97231</name>
</gene>
<organism evidence="1 2">
    <name type="scientific">Nephila pilipes</name>
    <name type="common">Giant wood spider</name>
    <name type="synonym">Nephila maculata</name>
    <dbReference type="NCBI Taxonomy" id="299642"/>
    <lineage>
        <taxon>Eukaryota</taxon>
        <taxon>Metazoa</taxon>
        <taxon>Ecdysozoa</taxon>
        <taxon>Arthropoda</taxon>
        <taxon>Chelicerata</taxon>
        <taxon>Arachnida</taxon>
        <taxon>Araneae</taxon>
        <taxon>Araneomorphae</taxon>
        <taxon>Entelegynae</taxon>
        <taxon>Araneoidea</taxon>
        <taxon>Nephilidae</taxon>
        <taxon>Nephila</taxon>
    </lineage>
</organism>
<dbReference type="InterPro" id="IPR011990">
    <property type="entry name" value="TPR-like_helical_dom_sf"/>
</dbReference>
<name>A0A8X6NKN7_NEPPI</name>
<dbReference type="AlphaFoldDB" id="A0A8X6NKN7"/>
<proteinExistence type="predicted"/>
<comment type="caution">
    <text evidence="1">The sequence shown here is derived from an EMBL/GenBank/DDBJ whole genome shotgun (WGS) entry which is preliminary data.</text>
</comment>
<evidence type="ECO:0000313" key="2">
    <source>
        <dbReference type="Proteomes" id="UP000887013"/>
    </source>
</evidence>
<evidence type="ECO:0008006" key="3">
    <source>
        <dbReference type="Google" id="ProtNLM"/>
    </source>
</evidence>